<evidence type="ECO:0000256" key="5">
    <source>
        <dbReference type="ARBA" id="ARBA00023242"/>
    </source>
</evidence>
<evidence type="ECO:0000256" key="2">
    <source>
        <dbReference type="ARBA" id="ARBA00022676"/>
    </source>
</evidence>
<feature type="compositionally biased region" description="Basic and acidic residues" evidence="7">
    <location>
        <begin position="1"/>
        <end position="10"/>
    </location>
</feature>
<gene>
    <name evidence="9" type="ORF">AM593_08151</name>
</gene>
<organism evidence="9 10">
    <name type="scientific">Mytilus galloprovincialis</name>
    <name type="common">Mediterranean mussel</name>
    <dbReference type="NCBI Taxonomy" id="29158"/>
    <lineage>
        <taxon>Eukaryota</taxon>
        <taxon>Metazoa</taxon>
        <taxon>Spiralia</taxon>
        <taxon>Lophotrochozoa</taxon>
        <taxon>Mollusca</taxon>
        <taxon>Bivalvia</taxon>
        <taxon>Autobranchia</taxon>
        <taxon>Pteriomorphia</taxon>
        <taxon>Mytilida</taxon>
        <taxon>Mytiloidea</taxon>
        <taxon>Mytilidae</taxon>
        <taxon>Mytilinae</taxon>
        <taxon>Mytilus</taxon>
    </lineage>
</organism>
<dbReference type="PROSITE" id="PS51059">
    <property type="entry name" value="PARP_CATALYTIC"/>
    <property type="match status" value="1"/>
</dbReference>
<dbReference type="SMR" id="A0A3L5TU65"/>
<dbReference type="EC" id="2.4.2.-" evidence="6"/>
<feature type="region of interest" description="Disordered" evidence="7">
    <location>
        <begin position="1"/>
        <end position="23"/>
    </location>
</feature>
<dbReference type="InterPro" id="IPR012317">
    <property type="entry name" value="Poly(ADP-ribose)pol_cat_dom"/>
</dbReference>
<keyword evidence="10" id="KW-1185">Reference proteome</keyword>
<dbReference type="PANTHER" id="PTHR14453:SF67">
    <property type="entry name" value="POLY [ADP-RIBOSE] POLYMERASE"/>
    <property type="match status" value="1"/>
</dbReference>
<dbReference type="Proteomes" id="UP000266721">
    <property type="component" value="Unassembled WGS sequence"/>
</dbReference>
<keyword evidence="5" id="KW-0539">Nucleus</keyword>
<feature type="domain" description="PARP catalytic" evidence="8">
    <location>
        <begin position="203"/>
        <end position="401"/>
    </location>
</feature>
<keyword evidence="4 6" id="KW-0520">NAD</keyword>
<dbReference type="InterPro" id="IPR052056">
    <property type="entry name" value="Mono-ARTD/PARP"/>
</dbReference>
<keyword evidence="3 6" id="KW-0808">Transferase</keyword>
<dbReference type="Pfam" id="PF00644">
    <property type="entry name" value="PARP"/>
    <property type="match status" value="1"/>
</dbReference>
<comment type="caution">
    <text evidence="9">The sequence shown here is derived from an EMBL/GenBank/DDBJ whole genome shotgun (WGS) entry which is preliminary data.</text>
</comment>
<feature type="compositionally biased region" description="Polar residues" evidence="7">
    <location>
        <begin position="11"/>
        <end position="23"/>
    </location>
</feature>
<dbReference type="CDD" id="cd01439">
    <property type="entry name" value="TCCD_inducible_PARP_like"/>
    <property type="match status" value="1"/>
</dbReference>
<evidence type="ECO:0000256" key="1">
    <source>
        <dbReference type="ARBA" id="ARBA00004123"/>
    </source>
</evidence>
<comment type="subcellular location">
    <subcellularLocation>
        <location evidence="1">Nucleus</location>
    </subcellularLocation>
</comment>
<dbReference type="GO" id="GO:0005634">
    <property type="term" value="C:nucleus"/>
    <property type="evidence" value="ECO:0007669"/>
    <property type="project" value="UniProtKB-SubCell"/>
</dbReference>
<accession>A0A3L5TU65</accession>
<evidence type="ECO:0000259" key="8">
    <source>
        <dbReference type="PROSITE" id="PS51059"/>
    </source>
</evidence>
<name>A0A3L5TU65_MYTGA</name>
<keyword evidence="2 6" id="KW-0328">Glycosyltransferase</keyword>
<proteinExistence type="predicted"/>
<dbReference type="EMBL" id="KV582869">
    <property type="protein sequence ID" value="OPL33461.1"/>
    <property type="molecule type" value="Genomic_DNA"/>
</dbReference>
<dbReference type="AlphaFoldDB" id="A0A3L5TU65"/>
<evidence type="ECO:0000313" key="9">
    <source>
        <dbReference type="EMBL" id="OPL33461.1"/>
    </source>
</evidence>
<dbReference type="GO" id="GO:0003950">
    <property type="term" value="F:NAD+ poly-ADP-ribosyltransferase activity"/>
    <property type="evidence" value="ECO:0007669"/>
    <property type="project" value="UniProtKB-UniRule"/>
</dbReference>
<evidence type="ECO:0000313" key="10">
    <source>
        <dbReference type="Proteomes" id="UP000266721"/>
    </source>
</evidence>
<reference evidence="9 10" key="1">
    <citation type="journal article" date="2016" name="PLoS ONE">
        <title>A First Insight into the Genome of the Filter-Feeder Mussel Mytilus galloprovincialis.</title>
        <authorList>
            <person name="Murgarella M."/>
            <person name="Puiu D."/>
            <person name="Novoa B."/>
            <person name="Figueras A."/>
            <person name="Posada D."/>
            <person name="Canchaya C."/>
        </authorList>
    </citation>
    <scope>NUCLEOTIDE SEQUENCE [LARGE SCALE GENOMIC DNA]</scope>
    <source>
        <tissue evidence="9">Muscle</tissue>
    </source>
</reference>
<dbReference type="SUPFAM" id="SSF56399">
    <property type="entry name" value="ADP-ribosylation"/>
    <property type="match status" value="1"/>
</dbReference>
<protein>
    <recommendedName>
        <fullName evidence="6">Poly [ADP-ribose] polymerase</fullName>
        <shortName evidence="6">PARP</shortName>
        <ecNumber evidence="6">2.4.2.-</ecNumber>
    </recommendedName>
</protein>
<feature type="non-terminal residue" evidence="9">
    <location>
        <position position="1"/>
    </location>
</feature>
<dbReference type="PANTHER" id="PTHR14453">
    <property type="entry name" value="PARP/ZINC FINGER CCCH TYPE DOMAIN CONTAINING PROTEIN"/>
    <property type="match status" value="1"/>
</dbReference>
<dbReference type="Gene3D" id="3.90.228.10">
    <property type="match status" value="1"/>
</dbReference>
<evidence type="ECO:0000256" key="4">
    <source>
        <dbReference type="ARBA" id="ARBA00023027"/>
    </source>
</evidence>
<evidence type="ECO:0000256" key="6">
    <source>
        <dbReference type="RuleBase" id="RU362114"/>
    </source>
</evidence>
<dbReference type="GO" id="GO:0010629">
    <property type="term" value="P:negative regulation of gene expression"/>
    <property type="evidence" value="ECO:0007669"/>
    <property type="project" value="TreeGrafter"/>
</dbReference>
<dbReference type="GO" id="GO:0005737">
    <property type="term" value="C:cytoplasm"/>
    <property type="evidence" value="ECO:0007669"/>
    <property type="project" value="TreeGrafter"/>
</dbReference>
<sequence>MKKYMKDQTIRTKPSTYSSKIDNSSKITSSFQLHEYQPQVKSTDEQNDLFENVLQHHSANRLESSQPQFTYENVLQHHSPYIRPYSALQQSRFEAISPPSYIDHSYPAQSPSPVGRHKKDCVYSDDRSYSPVLTPKEPPDIECEEHVEIEINLVHCRADRSVEIEIKMNGKIVVSGPKSCVFKTKRSIKSYLKRIEKAEEVSQYVEWGYLNHNGQVEIFEKLLSYDLESKYKENIKSTKFDHDGALLILRVQNQHLFSQYKARQGELHEKNGRGSEQLLWHGTSDDCVDKIINNGFNRSYCGRNGTAYGKGVYFAVKVDLSLKYAPTPQGIGHMFLASVTVGDTCKGHRDMQALPSPPGRPKHITYDSACDNPFNPTMYVIFHDTQAYPSYHITFENQQIW</sequence>
<evidence type="ECO:0000256" key="3">
    <source>
        <dbReference type="ARBA" id="ARBA00022679"/>
    </source>
</evidence>
<evidence type="ECO:0000256" key="7">
    <source>
        <dbReference type="SAM" id="MobiDB-lite"/>
    </source>
</evidence>
<dbReference type="GO" id="GO:0003714">
    <property type="term" value="F:transcription corepressor activity"/>
    <property type="evidence" value="ECO:0007669"/>
    <property type="project" value="TreeGrafter"/>
</dbReference>